<accession>A0A396J4H2</accession>
<gene>
    <name evidence="2" type="ORF">MtrunA17_Chr2g0277901</name>
</gene>
<evidence type="ECO:0000313" key="3">
    <source>
        <dbReference type="Proteomes" id="UP000265566"/>
    </source>
</evidence>
<dbReference type="AlphaFoldDB" id="A0A396J4H2"/>
<sequence>MDSSMALRSCSRIKRNQIERPRIALPLCLEFARERLPVIITSTQSYLLCTTLVVLKLRWFCFSRGACSHLNLPSLKTLHLKDIIFDQQCQLMMLLDACPVLEDLQLSNIINLESYTRDYFDDFESSSMLRKLNRADITACNWYFYAYNYPRFVLFSDGVNKKNKKLIGNIRMHYWLYPKSVPSCVSLNLTTCTMRDFALAGQQCNHIMLAIFILKNARVLETMTIWSNNKQSEIESRLSPCPRASATCQLSFY</sequence>
<organism evidence="2 3">
    <name type="scientific">Medicago truncatula</name>
    <name type="common">Barrel medic</name>
    <name type="synonym">Medicago tribuloides</name>
    <dbReference type="NCBI Taxonomy" id="3880"/>
    <lineage>
        <taxon>Eukaryota</taxon>
        <taxon>Viridiplantae</taxon>
        <taxon>Streptophyta</taxon>
        <taxon>Embryophyta</taxon>
        <taxon>Tracheophyta</taxon>
        <taxon>Spermatophyta</taxon>
        <taxon>Magnoliopsida</taxon>
        <taxon>eudicotyledons</taxon>
        <taxon>Gunneridae</taxon>
        <taxon>Pentapetalae</taxon>
        <taxon>rosids</taxon>
        <taxon>fabids</taxon>
        <taxon>Fabales</taxon>
        <taxon>Fabaceae</taxon>
        <taxon>Papilionoideae</taxon>
        <taxon>50 kb inversion clade</taxon>
        <taxon>NPAAA clade</taxon>
        <taxon>Hologalegina</taxon>
        <taxon>IRL clade</taxon>
        <taxon>Trifolieae</taxon>
        <taxon>Medicago</taxon>
    </lineage>
</organism>
<dbReference type="EMBL" id="PSQE01000002">
    <property type="protein sequence ID" value="RHN71533.1"/>
    <property type="molecule type" value="Genomic_DNA"/>
</dbReference>
<dbReference type="InterPro" id="IPR055411">
    <property type="entry name" value="LRR_FXL15/At3g58940/PEG3-like"/>
</dbReference>
<dbReference type="SMART" id="SM00579">
    <property type="entry name" value="FBD"/>
    <property type="match status" value="1"/>
</dbReference>
<reference evidence="3" key="1">
    <citation type="journal article" date="2018" name="Nat. Plants">
        <title>Whole-genome landscape of Medicago truncatula symbiotic genes.</title>
        <authorList>
            <person name="Pecrix Y."/>
            <person name="Staton S.E."/>
            <person name="Sallet E."/>
            <person name="Lelandais-Briere C."/>
            <person name="Moreau S."/>
            <person name="Carrere S."/>
            <person name="Blein T."/>
            <person name="Jardinaud M.F."/>
            <person name="Latrasse D."/>
            <person name="Zouine M."/>
            <person name="Zahm M."/>
            <person name="Kreplak J."/>
            <person name="Mayjonade B."/>
            <person name="Satge C."/>
            <person name="Perez M."/>
            <person name="Cauet S."/>
            <person name="Marande W."/>
            <person name="Chantry-Darmon C."/>
            <person name="Lopez-Roques C."/>
            <person name="Bouchez O."/>
            <person name="Berard A."/>
            <person name="Debelle F."/>
            <person name="Munos S."/>
            <person name="Bendahmane A."/>
            <person name="Berges H."/>
            <person name="Niebel A."/>
            <person name="Buitink J."/>
            <person name="Frugier F."/>
            <person name="Benhamed M."/>
            <person name="Crespi M."/>
            <person name="Gouzy J."/>
            <person name="Gamas P."/>
        </authorList>
    </citation>
    <scope>NUCLEOTIDE SEQUENCE [LARGE SCALE GENOMIC DNA]</scope>
    <source>
        <strain evidence="3">cv. Jemalong A17</strain>
    </source>
</reference>
<proteinExistence type="predicted"/>
<comment type="caution">
    <text evidence="2">The sequence shown here is derived from an EMBL/GenBank/DDBJ whole genome shotgun (WGS) entry which is preliminary data.</text>
</comment>
<dbReference type="InterPro" id="IPR050232">
    <property type="entry name" value="FBL13/AtMIF1-like"/>
</dbReference>
<dbReference type="PANTHER" id="PTHR31900">
    <property type="entry name" value="F-BOX/RNI SUPERFAMILY PROTEIN-RELATED"/>
    <property type="match status" value="1"/>
</dbReference>
<dbReference type="SUPFAM" id="SSF52047">
    <property type="entry name" value="RNI-like"/>
    <property type="match status" value="1"/>
</dbReference>
<dbReference type="Proteomes" id="UP000265566">
    <property type="component" value="Chromosome 2"/>
</dbReference>
<feature type="domain" description="FBD" evidence="1">
    <location>
        <begin position="183"/>
        <end position="253"/>
    </location>
</feature>
<name>A0A396J4H2_MEDTR</name>
<dbReference type="Pfam" id="PF08387">
    <property type="entry name" value="FBD"/>
    <property type="match status" value="1"/>
</dbReference>
<evidence type="ECO:0000313" key="2">
    <source>
        <dbReference type="EMBL" id="RHN71533.1"/>
    </source>
</evidence>
<protein>
    <submittedName>
        <fullName evidence="2">Putative FBD domain, leucine-rich repeat domain, L domain-containing protein</fullName>
    </submittedName>
</protein>
<evidence type="ECO:0000259" key="1">
    <source>
        <dbReference type="SMART" id="SM00579"/>
    </source>
</evidence>
<dbReference type="Pfam" id="PF24758">
    <property type="entry name" value="LRR_At5g56370"/>
    <property type="match status" value="1"/>
</dbReference>
<dbReference type="InterPro" id="IPR006566">
    <property type="entry name" value="FBD"/>
</dbReference>
<dbReference type="Gramene" id="rna7144">
    <property type="protein sequence ID" value="RHN71533.1"/>
    <property type="gene ID" value="gene7144"/>
</dbReference>
<dbReference type="PANTHER" id="PTHR31900:SF30">
    <property type="entry name" value="SUPERFAMILY PROTEIN, PUTATIVE-RELATED"/>
    <property type="match status" value="1"/>
</dbReference>